<name>C9ZJM6_TRYB9</name>
<gene>
    <name evidence="1" type="ORF">TbgDal_II3320</name>
</gene>
<organism evidence="1 2">
    <name type="scientific">Trypanosoma brucei gambiense (strain MHOM/CI/86/DAL972)</name>
    <dbReference type="NCBI Taxonomy" id="679716"/>
    <lineage>
        <taxon>Eukaryota</taxon>
        <taxon>Discoba</taxon>
        <taxon>Euglenozoa</taxon>
        <taxon>Kinetoplastea</taxon>
        <taxon>Metakinetoplastina</taxon>
        <taxon>Trypanosomatida</taxon>
        <taxon>Trypanosomatidae</taxon>
        <taxon>Trypanosoma</taxon>
    </lineage>
</organism>
<dbReference type="Proteomes" id="UP000002316">
    <property type="component" value="Chromosome 2"/>
</dbReference>
<evidence type="ECO:0000313" key="2">
    <source>
        <dbReference type="Proteomes" id="UP000002316"/>
    </source>
</evidence>
<protein>
    <submittedName>
        <fullName evidence="1">Uncharacterized protein</fullName>
    </submittedName>
</protein>
<dbReference type="EMBL" id="FN554965">
    <property type="protein sequence ID" value="CBH09585.1"/>
    <property type="molecule type" value="Genomic_DNA"/>
</dbReference>
<dbReference type="KEGG" id="tbg:TbgDal_II3320"/>
<evidence type="ECO:0000313" key="1">
    <source>
        <dbReference type="EMBL" id="CBH09585.1"/>
    </source>
</evidence>
<accession>C9ZJM6</accession>
<dbReference type="GeneID" id="23858734"/>
<proteinExistence type="predicted"/>
<dbReference type="AlphaFoldDB" id="C9ZJM6"/>
<sequence length="146" mass="16674">MCQPICYQRCVEQYLYLWADSVSSTVGVRPTLEQLWRYVAYENVRCCGGTPPAVHVYSLLLKKNTKQSGFYSRDCSSVSCSNGFQCMRQRSWLMLHRQEVPPPFFPPPQLLMVAVDVHPIIYLFNAKNWGGGRGIKATRPAFCAFL</sequence>
<reference evidence="2" key="1">
    <citation type="journal article" date="2010" name="PLoS Negl. Trop. Dis.">
        <title>The genome sequence of Trypanosoma brucei gambiense, causative agent of chronic human african trypanosomiasis.</title>
        <authorList>
            <person name="Jackson A.P."/>
            <person name="Sanders M."/>
            <person name="Berry A."/>
            <person name="McQuillan J."/>
            <person name="Aslett M.A."/>
            <person name="Quail M.A."/>
            <person name="Chukualim B."/>
            <person name="Capewell P."/>
            <person name="MacLeod A."/>
            <person name="Melville S.E."/>
            <person name="Gibson W."/>
            <person name="Barry J.D."/>
            <person name="Berriman M."/>
            <person name="Hertz-Fowler C."/>
        </authorList>
    </citation>
    <scope>NUCLEOTIDE SEQUENCE [LARGE SCALE GENOMIC DNA]</scope>
    <source>
        <strain evidence="2">MHOM/CI/86/DAL972</strain>
    </source>
</reference>
<dbReference type="RefSeq" id="XP_011771890.1">
    <property type="nucleotide sequence ID" value="XM_011773588.1"/>
</dbReference>